<gene>
    <name evidence="2" type="ORF">ENS64_02150</name>
</gene>
<name>A0A7C4QGD2_9PLAN</name>
<dbReference type="Gene3D" id="3.30.470.20">
    <property type="entry name" value="ATP-grasp fold, B domain"/>
    <property type="match status" value="1"/>
</dbReference>
<dbReference type="SUPFAM" id="SSF56059">
    <property type="entry name" value="Glutathione synthetase ATP-binding domain-like"/>
    <property type="match status" value="1"/>
</dbReference>
<comment type="caution">
    <text evidence="2">The sequence shown here is derived from an EMBL/GenBank/DDBJ whole genome shotgun (WGS) entry which is preliminary data.</text>
</comment>
<feature type="domain" description="ATP-grasp fold PylC-type" evidence="1">
    <location>
        <begin position="173"/>
        <end position="309"/>
    </location>
</feature>
<protein>
    <submittedName>
        <fullName evidence="2">ATP-grasp domain-containing protein</fullName>
    </submittedName>
</protein>
<proteinExistence type="predicted"/>
<sequence>MTGKENHVRTETTDVRPRLLIVGASARAAAWSAVRAGWFPVCVDRFGDDDLKQVAEVLPVDPRQCAVPTLARSAAAAHLLLSDPYPWWTVDCQRLYDELERSCGPRLGCSLTTRWALAPWRLAERLRAMQCPALETRLGAGNWPEWGDSRGDPLGDLHEAAWSPMAGSKQPPADGTWLQKPLASGGGRRIRFWTVATQRQPWDEPCYFQRYQTGEPYGAVFLAARGRAELVGISQQLIGSPEAAPPWPFGYCGSIGPVTLPPATVAILQRIADGLVTGATGLRGLFGIDFVYDGTTPWVTEVNPRYTASCELLELALRRPLLGEHWRACLPDHPPPRSADVPPRCGRAPAVLGKLIVYARDPVLAPDFARFLQPRSAWTVPYLADIPAAGTRFGPGQPVCTVFASADDPDACRKKLFRRAEWLRSRLRPAEP</sequence>
<dbReference type="GO" id="GO:0046872">
    <property type="term" value="F:metal ion binding"/>
    <property type="evidence" value="ECO:0007669"/>
    <property type="project" value="InterPro"/>
</dbReference>
<dbReference type="AlphaFoldDB" id="A0A7C4QGD2"/>
<reference evidence="2" key="1">
    <citation type="journal article" date="2020" name="mSystems">
        <title>Genome- and Community-Level Interaction Insights into Carbon Utilization and Element Cycling Functions of Hydrothermarchaeota in Hydrothermal Sediment.</title>
        <authorList>
            <person name="Zhou Z."/>
            <person name="Liu Y."/>
            <person name="Xu W."/>
            <person name="Pan J."/>
            <person name="Luo Z.H."/>
            <person name="Li M."/>
        </authorList>
    </citation>
    <scope>NUCLEOTIDE SEQUENCE [LARGE SCALE GENOMIC DNA]</scope>
    <source>
        <strain evidence="2">SpSt-508</strain>
    </source>
</reference>
<dbReference type="Pfam" id="PF02655">
    <property type="entry name" value="ATP-grasp_3"/>
    <property type="match status" value="1"/>
</dbReference>
<dbReference type="GO" id="GO:0005524">
    <property type="term" value="F:ATP binding"/>
    <property type="evidence" value="ECO:0007669"/>
    <property type="project" value="InterPro"/>
</dbReference>
<organism evidence="2">
    <name type="scientific">Schlesneria paludicola</name>
    <dbReference type="NCBI Taxonomy" id="360056"/>
    <lineage>
        <taxon>Bacteria</taxon>
        <taxon>Pseudomonadati</taxon>
        <taxon>Planctomycetota</taxon>
        <taxon>Planctomycetia</taxon>
        <taxon>Planctomycetales</taxon>
        <taxon>Planctomycetaceae</taxon>
        <taxon>Schlesneria</taxon>
    </lineage>
</organism>
<evidence type="ECO:0000313" key="2">
    <source>
        <dbReference type="EMBL" id="HGT38061.1"/>
    </source>
</evidence>
<evidence type="ECO:0000259" key="1">
    <source>
        <dbReference type="Pfam" id="PF02655"/>
    </source>
</evidence>
<accession>A0A7C4QGD2</accession>
<dbReference type="EMBL" id="DSVQ01000005">
    <property type="protein sequence ID" value="HGT38061.1"/>
    <property type="molecule type" value="Genomic_DNA"/>
</dbReference>
<dbReference type="InterPro" id="IPR003806">
    <property type="entry name" value="ATP-grasp_PylC-type"/>
</dbReference>